<keyword evidence="5 7" id="KW-0653">Protein transport</keyword>
<dbReference type="Proteomes" id="UP000087171">
    <property type="component" value="Chromosome Ca6"/>
</dbReference>
<sequence>MVPPAVQSPNPQETQQFLSSVLSQRGPSAVPYSEDTKWLIRQHLLTLITTFPSLEPKTATFTHNDGRTVNLLQADGTIPMTYQSVTYNIPVVIWLMESYPRHPPCVYVNPTRDMIIKRPHPHVNPSGLVSVPYLHNWIYPSSNLVDLVLSLSLIFGRDPPLYSQRRPNPNPNPNPNSISNLHHSHSHNHNPNQNLNPSSNFAASNPSGYTHPPRSYPPSPYSPSPPPSRPSHTEDPTEVFRRNAINKLVEMVHNDVASLRKTTEVETEGLFGVQGVLKQREEGLNKGVKEMQEEMEGLEQQLQMVLMNTDVLEGWLKDNQGKKLGSLENVEDAFECVDVLSKQMLDCTAADLAIEDTLYALDKGVQVGAVPFDQYLRSVRVLSREQFFHRAIAAKVRAAQLQAQVANMAARNHHYGGS</sequence>
<gene>
    <name evidence="13" type="primary">LOC101495152</name>
</gene>
<dbReference type="GO" id="GO:0015031">
    <property type="term" value="P:protein transport"/>
    <property type="evidence" value="ECO:0007669"/>
    <property type="project" value="UniProtKB-UniRule"/>
</dbReference>
<keyword evidence="12" id="KW-1185">Reference proteome</keyword>
<feature type="compositionally biased region" description="Low complexity" evidence="9">
    <location>
        <begin position="189"/>
        <end position="207"/>
    </location>
</feature>
<feature type="coiled-coil region" evidence="8">
    <location>
        <begin position="281"/>
        <end position="308"/>
    </location>
</feature>
<comment type="subcellular location">
    <subcellularLocation>
        <location evidence="1">Endosome</location>
    </subcellularLocation>
</comment>
<name>A0A1S3EA67_CICAR</name>
<reference evidence="12" key="1">
    <citation type="journal article" date="2013" name="Nat. Biotechnol.">
        <title>Draft genome sequence of chickpea (Cicer arietinum) provides a resource for trait improvement.</title>
        <authorList>
            <person name="Varshney R.K."/>
            <person name="Song C."/>
            <person name="Saxena R.K."/>
            <person name="Azam S."/>
            <person name="Yu S."/>
            <person name="Sharpe A.G."/>
            <person name="Cannon S."/>
            <person name="Baek J."/>
            <person name="Rosen B.D."/>
            <person name="Tar'an B."/>
            <person name="Millan T."/>
            <person name="Zhang X."/>
            <person name="Ramsay L.D."/>
            <person name="Iwata A."/>
            <person name="Wang Y."/>
            <person name="Nelson W."/>
            <person name="Farmer A.D."/>
            <person name="Gaur P.M."/>
            <person name="Soderlund C."/>
            <person name="Penmetsa R.V."/>
            <person name="Xu C."/>
            <person name="Bharti A.K."/>
            <person name="He W."/>
            <person name="Winter P."/>
            <person name="Zhao S."/>
            <person name="Hane J.K."/>
            <person name="Carrasquilla-Garcia N."/>
            <person name="Condie J.A."/>
            <person name="Upadhyaya H.D."/>
            <person name="Luo M.C."/>
            <person name="Thudi M."/>
            <person name="Gowda C.L."/>
            <person name="Singh N.P."/>
            <person name="Lichtenzveig J."/>
            <person name="Gali K.K."/>
            <person name="Rubio J."/>
            <person name="Nadarajan N."/>
            <person name="Dolezel J."/>
            <person name="Bansal K.C."/>
            <person name="Xu X."/>
            <person name="Edwards D."/>
            <person name="Zhang G."/>
            <person name="Kahl G."/>
            <person name="Gil J."/>
            <person name="Singh K.B."/>
            <person name="Datta S.K."/>
            <person name="Jackson S.A."/>
            <person name="Wang J."/>
            <person name="Cook D.R."/>
        </authorList>
    </citation>
    <scope>NUCLEOTIDE SEQUENCE [LARGE SCALE GENOMIC DNA]</scope>
    <source>
        <strain evidence="12">cv. CDC Frontier</strain>
    </source>
</reference>
<dbReference type="PANTHER" id="PTHR23306">
    <property type="entry name" value="TUMOR SUSCEPTIBILITY GENE 101 PROTEIN-RELATED"/>
    <property type="match status" value="1"/>
</dbReference>
<keyword evidence="6 8" id="KW-0175">Coiled coil</keyword>
<dbReference type="CDD" id="cd11685">
    <property type="entry name" value="UEV_TSG101-like"/>
    <property type="match status" value="1"/>
</dbReference>
<dbReference type="AlphaFoldDB" id="A0A1S3EA67"/>
<organism evidence="12 13">
    <name type="scientific">Cicer arietinum</name>
    <name type="common">Chickpea</name>
    <name type="synonym">Garbanzo</name>
    <dbReference type="NCBI Taxonomy" id="3827"/>
    <lineage>
        <taxon>Eukaryota</taxon>
        <taxon>Viridiplantae</taxon>
        <taxon>Streptophyta</taxon>
        <taxon>Embryophyta</taxon>
        <taxon>Tracheophyta</taxon>
        <taxon>Spermatophyta</taxon>
        <taxon>Magnoliopsida</taxon>
        <taxon>eudicotyledons</taxon>
        <taxon>Gunneridae</taxon>
        <taxon>Pentapetalae</taxon>
        <taxon>rosids</taxon>
        <taxon>fabids</taxon>
        <taxon>Fabales</taxon>
        <taxon>Fabaceae</taxon>
        <taxon>Papilionoideae</taxon>
        <taxon>50 kb inversion clade</taxon>
        <taxon>NPAAA clade</taxon>
        <taxon>Hologalegina</taxon>
        <taxon>IRL clade</taxon>
        <taxon>Cicereae</taxon>
        <taxon>Cicer</taxon>
    </lineage>
</organism>
<comment type="similarity">
    <text evidence="2">Belongs to the ubiquitin-conjugating enzyme family. UEV subfamily.</text>
</comment>
<evidence type="ECO:0000313" key="13">
    <source>
        <dbReference type="RefSeq" id="XP_012572722.1"/>
    </source>
</evidence>
<evidence type="ECO:0000256" key="6">
    <source>
        <dbReference type="ARBA" id="ARBA00023054"/>
    </source>
</evidence>
<accession>A0A1S3EA67</accession>
<feature type="domain" description="SB" evidence="10">
    <location>
        <begin position="338"/>
        <end position="406"/>
    </location>
</feature>
<dbReference type="GeneID" id="101495152"/>
<evidence type="ECO:0000256" key="2">
    <source>
        <dbReference type="ARBA" id="ARBA00009594"/>
    </source>
</evidence>
<evidence type="ECO:0000259" key="10">
    <source>
        <dbReference type="PROSITE" id="PS51312"/>
    </source>
</evidence>
<evidence type="ECO:0000256" key="1">
    <source>
        <dbReference type="ARBA" id="ARBA00004177"/>
    </source>
</evidence>
<dbReference type="Pfam" id="PF05743">
    <property type="entry name" value="UEV"/>
    <property type="match status" value="1"/>
</dbReference>
<dbReference type="GO" id="GO:0043130">
    <property type="term" value="F:ubiquitin binding"/>
    <property type="evidence" value="ECO:0007669"/>
    <property type="project" value="TreeGrafter"/>
</dbReference>
<feature type="region of interest" description="Disordered" evidence="9">
    <location>
        <begin position="162"/>
        <end position="236"/>
    </location>
</feature>
<dbReference type="Gene3D" id="6.10.140.820">
    <property type="match status" value="1"/>
</dbReference>
<reference evidence="13" key="2">
    <citation type="submission" date="2025-08" db="UniProtKB">
        <authorList>
            <consortium name="RefSeq"/>
        </authorList>
    </citation>
    <scope>IDENTIFICATION</scope>
    <source>
        <tissue evidence="13">Etiolated seedlings</tissue>
    </source>
</reference>
<dbReference type="SUPFAM" id="SSF54495">
    <property type="entry name" value="UBC-like"/>
    <property type="match status" value="1"/>
</dbReference>
<dbReference type="GO" id="GO:0000813">
    <property type="term" value="C:ESCRT I complex"/>
    <property type="evidence" value="ECO:0007669"/>
    <property type="project" value="TreeGrafter"/>
</dbReference>
<dbReference type="InterPro" id="IPR016135">
    <property type="entry name" value="UBQ-conjugating_enzyme/RWD"/>
</dbReference>
<evidence type="ECO:0000313" key="12">
    <source>
        <dbReference type="Proteomes" id="UP000087171"/>
    </source>
</evidence>
<dbReference type="PROSITE" id="PS51322">
    <property type="entry name" value="UEV"/>
    <property type="match status" value="1"/>
</dbReference>
<evidence type="ECO:0000256" key="8">
    <source>
        <dbReference type="SAM" id="Coils"/>
    </source>
</evidence>
<protein>
    <submittedName>
        <fullName evidence="13">Protein ELC-like</fullName>
    </submittedName>
</protein>
<dbReference type="OrthoDB" id="306304at2759"/>
<feature type="compositionally biased region" description="Pro residues" evidence="9">
    <location>
        <begin position="214"/>
        <end position="229"/>
    </location>
</feature>
<dbReference type="InterPro" id="IPR037202">
    <property type="entry name" value="ESCRT_assembly_dom"/>
</dbReference>
<proteinExistence type="inferred from homology"/>
<evidence type="ECO:0000256" key="9">
    <source>
        <dbReference type="SAM" id="MobiDB-lite"/>
    </source>
</evidence>
<dbReference type="PROSITE" id="PS51312">
    <property type="entry name" value="SB"/>
    <property type="match status" value="1"/>
</dbReference>
<keyword evidence="3 7" id="KW-0813">Transport</keyword>
<dbReference type="Gene3D" id="3.10.110.10">
    <property type="entry name" value="Ubiquitin Conjugating Enzyme"/>
    <property type="match status" value="1"/>
</dbReference>
<evidence type="ECO:0000256" key="3">
    <source>
        <dbReference type="ARBA" id="ARBA00022448"/>
    </source>
</evidence>
<dbReference type="PANTHER" id="PTHR23306:SF3">
    <property type="entry name" value="TUMOR SUPPRESSOR PROTEIN 101"/>
    <property type="match status" value="1"/>
</dbReference>
<evidence type="ECO:0000256" key="4">
    <source>
        <dbReference type="ARBA" id="ARBA00022753"/>
    </source>
</evidence>
<feature type="domain" description="UEV" evidence="11">
    <location>
        <begin position="21"/>
        <end position="165"/>
    </location>
</feature>
<dbReference type="SUPFAM" id="SSF140111">
    <property type="entry name" value="Endosomal sorting complex assembly domain"/>
    <property type="match status" value="1"/>
</dbReference>
<keyword evidence="4" id="KW-0967">Endosome</keyword>
<dbReference type="InterPro" id="IPR008883">
    <property type="entry name" value="UEV_N"/>
</dbReference>
<dbReference type="Pfam" id="PF09454">
    <property type="entry name" value="Vps23_core"/>
    <property type="match status" value="1"/>
</dbReference>
<dbReference type="STRING" id="3827.A0A1S3EA67"/>
<dbReference type="GO" id="GO:0008333">
    <property type="term" value="P:endosome to lysosome transport"/>
    <property type="evidence" value="ECO:0007669"/>
    <property type="project" value="TreeGrafter"/>
</dbReference>
<dbReference type="InterPro" id="IPR017916">
    <property type="entry name" value="SB_dom"/>
</dbReference>
<dbReference type="InterPro" id="IPR052070">
    <property type="entry name" value="ESCRT-I_UEV_domain"/>
</dbReference>
<evidence type="ECO:0000256" key="5">
    <source>
        <dbReference type="ARBA" id="ARBA00022927"/>
    </source>
</evidence>
<dbReference type="RefSeq" id="XP_012572722.1">
    <property type="nucleotide sequence ID" value="XM_012717268.2"/>
</dbReference>
<evidence type="ECO:0000256" key="7">
    <source>
        <dbReference type="PROSITE-ProRule" id="PRU00644"/>
    </source>
</evidence>
<evidence type="ECO:0000259" key="11">
    <source>
        <dbReference type="PROSITE" id="PS51322"/>
    </source>
</evidence>
<dbReference type="KEGG" id="cam:101495152"/>